<proteinExistence type="predicted"/>
<name>A0A0H3A9G6_NITV4</name>
<evidence type="ECO:0000313" key="2">
    <source>
        <dbReference type="EMBL" id="ABM29325.1"/>
    </source>
</evidence>
<evidence type="ECO:0000256" key="1">
    <source>
        <dbReference type="SAM" id="Phobius"/>
    </source>
</evidence>
<sequence length="362" mass="38406">MSHSPHPTTAQPPRATTRRRNAGNRAALAFCLCVGGGALTFLLLRDPALLAWSRAWPALVRPLGVMLLSLAAGLAAGLAIEGGGWAPMLARLASPVMRWGRLPEACGAAFTTAFLSAAAANSLLMEAYREGRITLREMRLGYLMGTGLPVFLLHLPTTFFIVTPLARGAGVTYLAINGLAALLRTVGVLVATRLTTMPHTAGEAPRTHHTPRTRTLRPFTERFRMRLTRLVLFTAPTYLLMYALHQGGVFDVLRNATAHWLTDGFLPVEAAGVLVFSVASEFSSGVAAAGALLAAGSLTTRETVLALIIGGIIATPLRAIRHQFPAHAGIFTPALGLSLLVQSQLLRIASVVVVTAAWLAFA</sequence>
<feature type="transmembrane region" description="Helical" evidence="1">
    <location>
        <begin position="171"/>
        <end position="191"/>
    </location>
</feature>
<feature type="transmembrane region" description="Helical" evidence="1">
    <location>
        <begin position="344"/>
        <end position="361"/>
    </location>
</feature>
<feature type="transmembrane region" description="Helical" evidence="1">
    <location>
        <begin position="26"/>
        <end position="44"/>
    </location>
</feature>
<gene>
    <name evidence="2" type="ordered locus">Dvul_2309</name>
</gene>
<dbReference type="HOGENOM" id="CLU_048086_2_2_7"/>
<feature type="transmembrane region" description="Helical" evidence="1">
    <location>
        <begin position="140"/>
        <end position="165"/>
    </location>
</feature>
<dbReference type="AlphaFoldDB" id="A0A0H3A9G6"/>
<evidence type="ECO:0008006" key="4">
    <source>
        <dbReference type="Google" id="ProtNLM"/>
    </source>
</evidence>
<keyword evidence="1" id="KW-0472">Membrane</keyword>
<organism evidence="2 3">
    <name type="scientific">Nitratidesulfovibrio vulgaris (strain DP4)</name>
    <name type="common">Desulfovibrio vulgaris</name>
    <dbReference type="NCBI Taxonomy" id="391774"/>
    <lineage>
        <taxon>Bacteria</taxon>
        <taxon>Pseudomonadati</taxon>
        <taxon>Thermodesulfobacteriota</taxon>
        <taxon>Desulfovibrionia</taxon>
        <taxon>Desulfovibrionales</taxon>
        <taxon>Desulfovibrionaceae</taxon>
        <taxon>Nitratidesulfovibrio</taxon>
    </lineage>
</organism>
<feature type="transmembrane region" description="Helical" evidence="1">
    <location>
        <begin position="65"/>
        <end position="88"/>
    </location>
</feature>
<feature type="transmembrane region" description="Helical" evidence="1">
    <location>
        <begin position="304"/>
        <end position="324"/>
    </location>
</feature>
<protein>
    <recommendedName>
        <fullName evidence="4">Nucleoside recognition domain protein</fullName>
    </recommendedName>
</protein>
<keyword evidence="1" id="KW-0812">Transmembrane</keyword>
<reference evidence="3" key="1">
    <citation type="journal article" date="2009" name="Environ. Microbiol.">
        <title>Contribution of mobile genetic elements to Desulfovibrio vulgaris genome plasticity.</title>
        <authorList>
            <person name="Walker C.B."/>
            <person name="Stolyar S."/>
            <person name="Chivian D."/>
            <person name="Pinel N."/>
            <person name="Gabster J.A."/>
            <person name="Dehal P.S."/>
            <person name="He Z."/>
            <person name="Yang Z.K."/>
            <person name="Yen H.C."/>
            <person name="Zhou J."/>
            <person name="Wall J.D."/>
            <person name="Hazen T.C."/>
            <person name="Arkin A.P."/>
            <person name="Stahl D.A."/>
        </authorList>
    </citation>
    <scope>NUCLEOTIDE SEQUENCE [LARGE SCALE GENOMIC DNA]</scope>
    <source>
        <strain evidence="3">DP4</strain>
    </source>
</reference>
<feature type="transmembrane region" description="Helical" evidence="1">
    <location>
        <begin position="265"/>
        <end position="292"/>
    </location>
</feature>
<dbReference type="PANTHER" id="PTHR38139">
    <property type="entry name" value="GATE DOMAIN-CONTAINING PROTEIN"/>
    <property type="match status" value="1"/>
</dbReference>
<dbReference type="PANTHER" id="PTHR38139:SF1">
    <property type="entry name" value="NUCLEOSIDE TRANSPORTER_FEOB GTPASE GATE DOMAIN-CONTAINING PROTEIN"/>
    <property type="match status" value="1"/>
</dbReference>
<keyword evidence="1" id="KW-1133">Transmembrane helix</keyword>
<feature type="transmembrane region" description="Helical" evidence="1">
    <location>
        <begin position="227"/>
        <end position="245"/>
    </location>
</feature>
<dbReference type="InterPro" id="IPR038880">
    <property type="entry name" value="MJ0871-like"/>
</dbReference>
<dbReference type="RefSeq" id="WP_011792781.1">
    <property type="nucleotide sequence ID" value="NC_008751.1"/>
</dbReference>
<dbReference type="EMBL" id="CP000527">
    <property type="protein sequence ID" value="ABM29325.1"/>
    <property type="molecule type" value="Genomic_DNA"/>
</dbReference>
<accession>A0A0H3A9G6</accession>
<evidence type="ECO:0000313" key="3">
    <source>
        <dbReference type="Proteomes" id="UP000009173"/>
    </source>
</evidence>
<dbReference type="Proteomes" id="UP000009173">
    <property type="component" value="Chromosome"/>
</dbReference>
<dbReference type="KEGG" id="dvl:Dvul_2309"/>